<dbReference type="Proteomes" id="UP000009234">
    <property type="component" value="Chromosome"/>
</dbReference>
<accession>F6DV58</accession>
<dbReference type="RefSeq" id="WP_013840895.1">
    <property type="nucleotide sequence ID" value="NC_015589.1"/>
</dbReference>
<proteinExistence type="predicted"/>
<keyword evidence="1" id="KW-1133">Transmembrane helix</keyword>
<feature type="transmembrane region" description="Helical" evidence="1">
    <location>
        <begin position="142"/>
        <end position="162"/>
    </location>
</feature>
<name>F6DV58_DESRL</name>
<evidence type="ECO:0000313" key="2">
    <source>
        <dbReference type="EMBL" id="AEG59124.1"/>
    </source>
</evidence>
<keyword evidence="3" id="KW-1185">Reference proteome</keyword>
<feature type="transmembrane region" description="Helical" evidence="1">
    <location>
        <begin position="37"/>
        <end position="58"/>
    </location>
</feature>
<feature type="transmembrane region" description="Helical" evidence="1">
    <location>
        <begin position="107"/>
        <end position="127"/>
    </location>
</feature>
<dbReference type="eggNOG" id="COG4905">
    <property type="taxonomic scope" value="Bacteria"/>
</dbReference>
<feature type="transmembrane region" description="Helical" evidence="1">
    <location>
        <begin position="64"/>
        <end position="86"/>
    </location>
</feature>
<dbReference type="InterPro" id="IPR010540">
    <property type="entry name" value="CmpB_TMEM229"/>
</dbReference>
<dbReference type="KEGG" id="dru:Desru_0846"/>
<protein>
    <recommendedName>
        <fullName evidence="4">ABC-transporter type IV</fullName>
    </recommendedName>
</protein>
<reference evidence="2 3" key="2">
    <citation type="journal article" date="2012" name="Stand. Genomic Sci.">
        <title>Complete genome sequence of the sulfate-reducing firmicute Desulfotomaculum ruminis type strain (DL(T)).</title>
        <authorList>
            <person name="Spring S."/>
            <person name="Visser M."/>
            <person name="Lu M."/>
            <person name="Copeland A."/>
            <person name="Lapidus A."/>
            <person name="Lucas S."/>
            <person name="Cheng J.F."/>
            <person name="Han C."/>
            <person name="Tapia R."/>
            <person name="Goodwin L.A."/>
            <person name="Pitluck S."/>
            <person name="Ivanova N."/>
            <person name="Land M."/>
            <person name="Hauser L."/>
            <person name="Larimer F."/>
            <person name="Rohde M."/>
            <person name="Goker M."/>
            <person name="Detter J.C."/>
            <person name="Kyrpides N.C."/>
            <person name="Woyke T."/>
            <person name="Schaap P.J."/>
            <person name="Plugge C.M."/>
            <person name="Muyzer G."/>
            <person name="Kuever J."/>
            <person name="Pereira I.A."/>
            <person name="Parshina S.N."/>
            <person name="Bernier-Latmani R."/>
            <person name="Stams A.J."/>
            <person name="Klenk H.P."/>
        </authorList>
    </citation>
    <scope>NUCLEOTIDE SEQUENCE [LARGE SCALE GENOMIC DNA]</scope>
    <source>
        <strain evidence="3">ATCC 23193 / DSM 2154 / NCIB 8452 / DL</strain>
    </source>
</reference>
<keyword evidence="1" id="KW-0472">Membrane</keyword>
<feature type="transmembrane region" description="Helical" evidence="1">
    <location>
        <begin position="6"/>
        <end position="25"/>
    </location>
</feature>
<dbReference type="STRING" id="696281.Desru_0846"/>
<organism evidence="2 3">
    <name type="scientific">Desulforamulus ruminis (strain ATCC 23193 / DSM 2154 / NCIMB 8452 / DL)</name>
    <name type="common">Desulfotomaculum ruminis</name>
    <dbReference type="NCBI Taxonomy" id="696281"/>
    <lineage>
        <taxon>Bacteria</taxon>
        <taxon>Bacillati</taxon>
        <taxon>Bacillota</taxon>
        <taxon>Clostridia</taxon>
        <taxon>Eubacteriales</taxon>
        <taxon>Peptococcaceae</taxon>
        <taxon>Desulforamulus</taxon>
    </lineage>
</organism>
<keyword evidence="1" id="KW-0812">Transmembrane</keyword>
<sequence>MTLLEWFLCFFTYSFMGWVYESLVCSVDEKKLVNRRFLNGPICPVYGFGALVCILFLYQRIENVFVLFLAGIFLTCTVEYITAVLLEKLFHARWWDYSTYRFNLHGHVSLLGAIVFGTLSVLLILYIHPPVATLIAQLSDRMQVVLSLILLSLVLLDLYVTVRHLLRLNNRLKDIQTAINFFLSQYTKRVGELKGAVLDKFEESEFYNDQIRTLFHLDRIQNTRIIRAFPNMRSFKYNDAFQKLKKLLGFVKKNNHGLCVIIRERVLLYLMH</sequence>
<evidence type="ECO:0000313" key="3">
    <source>
        <dbReference type="Proteomes" id="UP000009234"/>
    </source>
</evidence>
<dbReference type="AlphaFoldDB" id="F6DV58"/>
<reference evidence="3" key="1">
    <citation type="submission" date="2011-05" db="EMBL/GenBank/DDBJ databases">
        <title>Complete sequence of Desulfotomaculum ruminis DSM 2154.</title>
        <authorList>
            <person name="Lucas S."/>
            <person name="Copeland A."/>
            <person name="Lapidus A."/>
            <person name="Cheng J.-F."/>
            <person name="Goodwin L."/>
            <person name="Pitluck S."/>
            <person name="Lu M."/>
            <person name="Detter J.C."/>
            <person name="Han C."/>
            <person name="Tapia R."/>
            <person name="Land M."/>
            <person name="Hauser L."/>
            <person name="Kyrpides N."/>
            <person name="Ivanova N."/>
            <person name="Mikhailova N."/>
            <person name="Pagani I."/>
            <person name="Stams A.J.M."/>
            <person name="Plugge C.M."/>
            <person name="Muyzer G."/>
            <person name="Kuever J."/>
            <person name="Parshina S.N."/>
            <person name="Ivanova A.E."/>
            <person name="Nazina T.N."/>
            <person name="Brambilla E."/>
            <person name="Spring S."/>
            <person name="Klenk H.-P."/>
            <person name="Woyke T."/>
        </authorList>
    </citation>
    <scope>NUCLEOTIDE SEQUENCE [LARGE SCALE GENOMIC DNA]</scope>
    <source>
        <strain evidence="3">ATCC 23193 / DSM 2154 / NCIB 8452 / DL</strain>
    </source>
</reference>
<gene>
    <name evidence="2" type="ordered locus">Desru_0846</name>
</gene>
<evidence type="ECO:0008006" key="4">
    <source>
        <dbReference type="Google" id="ProtNLM"/>
    </source>
</evidence>
<evidence type="ECO:0000256" key="1">
    <source>
        <dbReference type="SAM" id="Phobius"/>
    </source>
</evidence>
<dbReference type="HOGENOM" id="CLU_055257_2_2_9"/>
<dbReference type="Pfam" id="PF06541">
    <property type="entry name" value="ABC_trans_CmpB"/>
    <property type="match status" value="1"/>
</dbReference>
<dbReference type="OrthoDB" id="9789229at2"/>
<dbReference type="EMBL" id="CP002780">
    <property type="protein sequence ID" value="AEG59124.1"/>
    <property type="molecule type" value="Genomic_DNA"/>
</dbReference>